<dbReference type="EMBL" id="WFKK01000032">
    <property type="protein sequence ID" value="KAB7887412.1"/>
    <property type="molecule type" value="Genomic_DNA"/>
</dbReference>
<sequence length="77" mass="8858">MTLIDYLSLDVEGHELNVLKGIDFNNVRINVLTIENNPPSNNIYGDDSIRTLMFENNFILWGRTIGLDDIFVFLNNI</sequence>
<organism evidence="2 3">
    <name type="scientific">Poseidonibacter ostreae</name>
    <dbReference type="NCBI Taxonomy" id="2654171"/>
    <lineage>
        <taxon>Bacteria</taxon>
        <taxon>Pseudomonadati</taxon>
        <taxon>Campylobacterota</taxon>
        <taxon>Epsilonproteobacteria</taxon>
        <taxon>Campylobacterales</taxon>
        <taxon>Arcobacteraceae</taxon>
        <taxon>Poseidonibacter</taxon>
    </lineage>
</organism>
<dbReference type="AlphaFoldDB" id="A0A6L4WQT9"/>
<reference evidence="2 3" key="1">
    <citation type="submission" date="2019-10" db="EMBL/GenBank/DDBJ databases">
        <title>Poseidonibacter ostreae sp. nov., isolated from the gut of the Ostrea denselamellosa.</title>
        <authorList>
            <person name="Choi A."/>
        </authorList>
    </citation>
    <scope>NUCLEOTIDE SEQUENCE [LARGE SCALE GENOMIC DNA]</scope>
    <source>
        <strain evidence="2 3">SJOD-M-33</strain>
    </source>
</reference>
<accession>A0A6L4WQT9</accession>
<evidence type="ECO:0000259" key="1">
    <source>
        <dbReference type="Pfam" id="PF05050"/>
    </source>
</evidence>
<dbReference type="PANTHER" id="PTHR34009">
    <property type="entry name" value="PROTEIN STAR"/>
    <property type="match status" value="1"/>
</dbReference>
<dbReference type="GO" id="GO:0005886">
    <property type="term" value="C:plasma membrane"/>
    <property type="evidence" value="ECO:0007669"/>
    <property type="project" value="TreeGrafter"/>
</dbReference>
<name>A0A6L4WQT9_9BACT</name>
<evidence type="ECO:0000313" key="3">
    <source>
        <dbReference type="Proteomes" id="UP000472839"/>
    </source>
</evidence>
<dbReference type="GO" id="GO:0016197">
    <property type="term" value="P:endosomal transport"/>
    <property type="evidence" value="ECO:0007669"/>
    <property type="project" value="TreeGrafter"/>
</dbReference>
<comment type="caution">
    <text evidence="2">The sequence shown here is derived from an EMBL/GenBank/DDBJ whole genome shotgun (WGS) entry which is preliminary data.</text>
</comment>
<gene>
    <name evidence="2" type="ORF">GBG19_10665</name>
</gene>
<dbReference type="InterPro" id="IPR006342">
    <property type="entry name" value="FkbM_mtfrase"/>
</dbReference>
<dbReference type="GO" id="GO:0005737">
    <property type="term" value="C:cytoplasm"/>
    <property type="evidence" value="ECO:0007669"/>
    <property type="project" value="GOC"/>
</dbReference>
<dbReference type="Proteomes" id="UP000472839">
    <property type="component" value="Unassembled WGS sequence"/>
</dbReference>
<dbReference type="GO" id="GO:0006888">
    <property type="term" value="P:endoplasmic reticulum to Golgi vesicle-mediated transport"/>
    <property type="evidence" value="ECO:0007669"/>
    <property type="project" value="TreeGrafter"/>
</dbReference>
<dbReference type="PANTHER" id="PTHR34009:SF2">
    <property type="entry name" value="PROTEIN STAR"/>
    <property type="match status" value="1"/>
</dbReference>
<protein>
    <recommendedName>
        <fullName evidence="1">Methyltransferase FkbM domain-containing protein</fullName>
    </recommendedName>
</protein>
<evidence type="ECO:0000313" key="2">
    <source>
        <dbReference type="EMBL" id="KAB7887412.1"/>
    </source>
</evidence>
<dbReference type="InterPro" id="IPR053202">
    <property type="entry name" value="EGF_Rcpt_Signaling_Reg"/>
</dbReference>
<proteinExistence type="predicted"/>
<feature type="domain" description="Methyltransferase FkbM" evidence="1">
    <location>
        <begin position="4"/>
        <end position="59"/>
    </location>
</feature>
<dbReference type="Pfam" id="PF05050">
    <property type="entry name" value="Methyltransf_21"/>
    <property type="match status" value="1"/>
</dbReference>